<dbReference type="AlphaFoldDB" id="A0A645F1I6"/>
<organism evidence="1">
    <name type="scientific">bioreactor metagenome</name>
    <dbReference type="NCBI Taxonomy" id="1076179"/>
    <lineage>
        <taxon>unclassified sequences</taxon>
        <taxon>metagenomes</taxon>
        <taxon>ecological metagenomes</taxon>
    </lineage>
</organism>
<dbReference type="InterPro" id="IPR008928">
    <property type="entry name" value="6-hairpin_glycosidase_sf"/>
</dbReference>
<sequence length="188" mass="21620">MDDYAFYILSLISLYEATLENAYLEKAKRFCHKTITNFYDEQNKGFYLYSKENEQLIFTPKETYDGAIPSGNSVMAYVLVKLFHLLKETNFIDIAEKQLTFLSAYAKKYPAGYCFYLLALSIYLSPPENVVAVVKDPLDLKKIKDEISLDTILTVLNEPADGYQLLNNKTTFYVCKNQHCLPPSNEIL</sequence>
<comment type="caution">
    <text evidence="1">The sequence shown here is derived from an EMBL/GenBank/DDBJ whole genome shotgun (WGS) entry which is preliminary data.</text>
</comment>
<proteinExistence type="predicted"/>
<dbReference type="SUPFAM" id="SSF48208">
    <property type="entry name" value="Six-hairpin glycosidases"/>
    <property type="match status" value="1"/>
</dbReference>
<name>A0A645F1I6_9ZZZZ</name>
<accession>A0A645F1I6</accession>
<dbReference type="GO" id="GO:0005975">
    <property type="term" value="P:carbohydrate metabolic process"/>
    <property type="evidence" value="ECO:0007669"/>
    <property type="project" value="InterPro"/>
</dbReference>
<dbReference type="PANTHER" id="PTHR42899">
    <property type="entry name" value="SPERMATOGENESIS-ASSOCIATED PROTEIN 20"/>
    <property type="match status" value="1"/>
</dbReference>
<protein>
    <recommendedName>
        <fullName evidence="2">Thioredoxin domain-containing protein</fullName>
    </recommendedName>
</protein>
<gene>
    <name evidence="1" type="ORF">SDC9_154796</name>
</gene>
<reference evidence="1" key="1">
    <citation type="submission" date="2019-08" db="EMBL/GenBank/DDBJ databases">
        <authorList>
            <person name="Kucharzyk K."/>
            <person name="Murdoch R.W."/>
            <person name="Higgins S."/>
            <person name="Loffler F."/>
        </authorList>
    </citation>
    <scope>NUCLEOTIDE SEQUENCE</scope>
</reference>
<dbReference type="EMBL" id="VSSQ01053499">
    <property type="protein sequence ID" value="MPN07526.1"/>
    <property type="molecule type" value="Genomic_DNA"/>
</dbReference>
<evidence type="ECO:0008006" key="2">
    <source>
        <dbReference type="Google" id="ProtNLM"/>
    </source>
</evidence>
<dbReference type="PANTHER" id="PTHR42899:SF1">
    <property type="entry name" value="SPERMATOGENESIS-ASSOCIATED PROTEIN 20"/>
    <property type="match status" value="1"/>
</dbReference>
<evidence type="ECO:0000313" key="1">
    <source>
        <dbReference type="EMBL" id="MPN07526.1"/>
    </source>
</evidence>
<dbReference type="Gene3D" id="1.50.10.20">
    <property type="match status" value="1"/>
</dbReference>
<dbReference type="InterPro" id="IPR024705">
    <property type="entry name" value="Ssp411"/>
</dbReference>